<feature type="transmembrane region" description="Helical" evidence="1">
    <location>
        <begin position="7"/>
        <end position="29"/>
    </location>
</feature>
<feature type="transmembrane region" description="Helical" evidence="1">
    <location>
        <begin position="137"/>
        <end position="155"/>
    </location>
</feature>
<accession>A0ABY7RVN5</accession>
<evidence type="ECO:0000313" key="3">
    <source>
        <dbReference type="Proteomes" id="UP001202717"/>
    </source>
</evidence>
<sequence>MRVLKSLFDFYINSSIHVALAIVAMSWITFLEFNVSMDVNLLVFIGFASITGYNFVKYFGLAKFHHRSLSNKLKTIQVFSLICFLLMCFFALKLNEASLIAILIFGLVTFLYAIPLLPNRLFVDKKKQLRSISGLKIYIIALVWSGVTVFLPLIIDEFEIYDDIVLTAVQRFIFVVVLMLPFEIRDLNYDSLKLATIPQRIGVKQTKVIGALLLFLILSLEYFKDDITWSHIVALTLICLVLFLFLMFSTKQQGRYYSAFWVESLPIWWLIVLLMFC</sequence>
<feature type="transmembrane region" description="Helical" evidence="1">
    <location>
        <begin position="256"/>
        <end position="276"/>
    </location>
</feature>
<feature type="transmembrane region" description="Helical" evidence="1">
    <location>
        <begin position="229"/>
        <end position="249"/>
    </location>
</feature>
<protein>
    <recommendedName>
        <fullName evidence="4">Prenyltransferase</fullName>
    </recommendedName>
</protein>
<feature type="transmembrane region" description="Helical" evidence="1">
    <location>
        <begin position="41"/>
        <end position="61"/>
    </location>
</feature>
<name>A0ABY7RVN5_9FLAO</name>
<keyword evidence="1" id="KW-1133">Transmembrane helix</keyword>
<proteinExistence type="predicted"/>
<evidence type="ECO:0000313" key="2">
    <source>
        <dbReference type="EMBL" id="WCO00994.1"/>
    </source>
</evidence>
<feature type="transmembrane region" description="Helical" evidence="1">
    <location>
        <begin position="205"/>
        <end position="223"/>
    </location>
</feature>
<evidence type="ECO:0008006" key="4">
    <source>
        <dbReference type="Google" id="ProtNLM"/>
    </source>
</evidence>
<dbReference type="RefSeq" id="WP_249995998.1">
    <property type="nucleotide sequence ID" value="NZ_CP116221.1"/>
</dbReference>
<feature type="transmembrane region" description="Helical" evidence="1">
    <location>
        <begin position="98"/>
        <end position="117"/>
    </location>
</feature>
<feature type="transmembrane region" description="Helical" evidence="1">
    <location>
        <begin position="167"/>
        <end position="184"/>
    </location>
</feature>
<dbReference type="Proteomes" id="UP001202717">
    <property type="component" value="Chromosome"/>
</dbReference>
<dbReference type="EMBL" id="CP116221">
    <property type="protein sequence ID" value="WCO00994.1"/>
    <property type="molecule type" value="Genomic_DNA"/>
</dbReference>
<evidence type="ECO:0000256" key="1">
    <source>
        <dbReference type="SAM" id="Phobius"/>
    </source>
</evidence>
<reference evidence="2 3" key="1">
    <citation type="submission" date="2023-01" db="EMBL/GenBank/DDBJ databases">
        <title>Psychroserpens ponticola sp. nov., isolated from seawater.</title>
        <authorList>
            <person name="Kristyanto S."/>
            <person name="Jung J."/>
            <person name="Kim J.M."/>
            <person name="Jeon C.O."/>
        </authorList>
    </citation>
    <scope>NUCLEOTIDE SEQUENCE [LARGE SCALE GENOMIC DNA]</scope>
    <source>
        <strain evidence="2 3">MSW6</strain>
    </source>
</reference>
<keyword evidence="3" id="KW-1185">Reference proteome</keyword>
<keyword evidence="1" id="KW-0812">Transmembrane</keyword>
<gene>
    <name evidence="2" type="ORF">MUN68_013055</name>
</gene>
<feature type="transmembrane region" description="Helical" evidence="1">
    <location>
        <begin position="73"/>
        <end position="92"/>
    </location>
</feature>
<organism evidence="2 3">
    <name type="scientific">Psychroserpens ponticola</name>
    <dbReference type="NCBI Taxonomy" id="2932268"/>
    <lineage>
        <taxon>Bacteria</taxon>
        <taxon>Pseudomonadati</taxon>
        <taxon>Bacteroidota</taxon>
        <taxon>Flavobacteriia</taxon>
        <taxon>Flavobacteriales</taxon>
        <taxon>Flavobacteriaceae</taxon>
        <taxon>Psychroserpens</taxon>
    </lineage>
</organism>
<keyword evidence="1" id="KW-0472">Membrane</keyword>